<proteinExistence type="predicted"/>
<accession>A0AAW0D125</accession>
<evidence type="ECO:0000313" key="3">
    <source>
        <dbReference type="Proteomes" id="UP001383192"/>
    </source>
</evidence>
<keyword evidence="3" id="KW-1185">Reference proteome</keyword>
<dbReference type="Pfam" id="PF20179">
    <property type="entry name" value="MSS51_C"/>
    <property type="match status" value="1"/>
</dbReference>
<gene>
    <name evidence="2" type="ORF">VNI00_007080</name>
</gene>
<dbReference type="AlphaFoldDB" id="A0AAW0D125"/>
<comment type="caution">
    <text evidence="2">The sequence shown here is derived from an EMBL/GenBank/DDBJ whole genome shotgun (WGS) entry which is preliminary data.</text>
</comment>
<name>A0AAW0D125_9AGAR</name>
<reference evidence="2 3" key="1">
    <citation type="submission" date="2024-01" db="EMBL/GenBank/DDBJ databases">
        <title>A draft genome for a cacao thread blight-causing isolate of Paramarasmius palmivorus.</title>
        <authorList>
            <person name="Baruah I.K."/>
            <person name="Bukari Y."/>
            <person name="Amoako-Attah I."/>
            <person name="Meinhardt L.W."/>
            <person name="Bailey B.A."/>
            <person name="Cohen S.P."/>
        </authorList>
    </citation>
    <scope>NUCLEOTIDE SEQUENCE [LARGE SCALE GENOMIC DNA]</scope>
    <source>
        <strain evidence="2 3">GH-12</strain>
    </source>
</reference>
<sequence>MHLKDVLKRPLTPLENNLIGWQRSCIACARTDRIIRMEPTSYKRELKECPDCGLTYYCCQEHWDAVYPRHAKEPFDGANYDGKTQCQLNQEIRVDIDFYQTMSEDDRSLGWLPKRSRPEWKMLRGPPKNWLKEFSKDFIDEYGKEASNPITLLPCLRSAGDGLSMPMTILYALQLLNATDDSWTKKSQMTIHVGELVLSQKVLGAARNETMYAQMFEEIIHRLPELQRLHVLLCGPGLDTVVNPKPGTSVMMGSCSDCAEKNRTMRVEVQAHRYHEYYEKHRQNYTIPDLAIAFNNGSIDSHDEWQDTMELLVDEGVPSVFTSYTLDEALGESLLLRLAGAKLIPGLGPRRNPWASCHLQVEPNKVSGYFSDNAWFSGGFRGRG</sequence>
<dbReference type="Proteomes" id="UP001383192">
    <property type="component" value="Unassembled WGS sequence"/>
</dbReference>
<dbReference type="PANTHER" id="PTHR28069">
    <property type="entry name" value="GH20023P"/>
    <property type="match status" value="1"/>
</dbReference>
<evidence type="ECO:0000259" key="1">
    <source>
        <dbReference type="Pfam" id="PF20179"/>
    </source>
</evidence>
<dbReference type="InterPro" id="IPR046824">
    <property type="entry name" value="Mss51-like_C"/>
</dbReference>
<feature type="domain" description="Mitochondrial splicing suppressor 51-like C-terminal" evidence="1">
    <location>
        <begin position="166"/>
        <end position="358"/>
    </location>
</feature>
<dbReference type="EMBL" id="JAYKXP010000022">
    <property type="protein sequence ID" value="KAK7046085.1"/>
    <property type="molecule type" value="Genomic_DNA"/>
</dbReference>
<protein>
    <recommendedName>
        <fullName evidence="1">Mitochondrial splicing suppressor 51-like C-terminal domain-containing protein</fullName>
    </recommendedName>
</protein>
<evidence type="ECO:0000313" key="2">
    <source>
        <dbReference type="EMBL" id="KAK7046085.1"/>
    </source>
</evidence>
<organism evidence="2 3">
    <name type="scientific">Paramarasmius palmivorus</name>
    <dbReference type="NCBI Taxonomy" id="297713"/>
    <lineage>
        <taxon>Eukaryota</taxon>
        <taxon>Fungi</taxon>
        <taxon>Dikarya</taxon>
        <taxon>Basidiomycota</taxon>
        <taxon>Agaricomycotina</taxon>
        <taxon>Agaricomycetes</taxon>
        <taxon>Agaricomycetidae</taxon>
        <taxon>Agaricales</taxon>
        <taxon>Marasmiineae</taxon>
        <taxon>Marasmiaceae</taxon>
        <taxon>Paramarasmius</taxon>
    </lineage>
</organism>